<dbReference type="Pfam" id="PF01408">
    <property type="entry name" value="GFO_IDH_MocA"/>
    <property type="match status" value="1"/>
</dbReference>
<evidence type="ECO:0000313" key="5">
    <source>
        <dbReference type="EMBL" id="SDE98892.1"/>
    </source>
</evidence>
<dbReference type="InterPro" id="IPR055170">
    <property type="entry name" value="GFO_IDH_MocA-like_dom"/>
</dbReference>
<dbReference type="OrthoDB" id="9815825at2"/>
<evidence type="ECO:0000256" key="2">
    <source>
        <dbReference type="ARBA" id="ARBA00023002"/>
    </source>
</evidence>
<gene>
    <name evidence="5" type="ORF">SAMN05421636_109139</name>
</gene>
<dbReference type="SUPFAM" id="SSF51735">
    <property type="entry name" value="NAD(P)-binding Rossmann-fold domains"/>
    <property type="match status" value="1"/>
</dbReference>
<dbReference type="SUPFAM" id="SSF55347">
    <property type="entry name" value="Glyceraldehyde-3-phosphate dehydrogenase-like, C-terminal domain"/>
    <property type="match status" value="1"/>
</dbReference>
<accession>A0A1G7HEI5</accession>
<protein>
    <submittedName>
        <fullName evidence="5">Predicted dehydrogenase</fullName>
    </submittedName>
</protein>
<dbReference type="AlphaFoldDB" id="A0A1G7HEI5"/>
<dbReference type="EMBL" id="FNAO01000009">
    <property type="protein sequence ID" value="SDE98892.1"/>
    <property type="molecule type" value="Genomic_DNA"/>
</dbReference>
<dbReference type="STRING" id="641691.SAMN05421636_109139"/>
<organism evidence="5 6">
    <name type="scientific">Pricia antarctica</name>
    <dbReference type="NCBI Taxonomy" id="641691"/>
    <lineage>
        <taxon>Bacteria</taxon>
        <taxon>Pseudomonadati</taxon>
        <taxon>Bacteroidota</taxon>
        <taxon>Flavobacteriia</taxon>
        <taxon>Flavobacteriales</taxon>
        <taxon>Flavobacteriaceae</taxon>
        <taxon>Pricia</taxon>
    </lineage>
</organism>
<feature type="domain" description="Gfo/Idh/MocA-like oxidoreductase N-terminal" evidence="3">
    <location>
        <begin position="5"/>
        <end position="120"/>
    </location>
</feature>
<feature type="domain" description="GFO/IDH/MocA-like oxidoreductase" evidence="4">
    <location>
        <begin position="134"/>
        <end position="249"/>
    </location>
</feature>
<dbReference type="Gene3D" id="3.40.50.720">
    <property type="entry name" value="NAD(P)-binding Rossmann-like Domain"/>
    <property type="match status" value="1"/>
</dbReference>
<dbReference type="Proteomes" id="UP000199109">
    <property type="component" value="Unassembled WGS sequence"/>
</dbReference>
<dbReference type="PANTHER" id="PTHR22604:SF105">
    <property type="entry name" value="TRANS-1,2-DIHYDROBENZENE-1,2-DIOL DEHYDROGENASE"/>
    <property type="match status" value="1"/>
</dbReference>
<comment type="similarity">
    <text evidence="1">Belongs to the Gfo/Idh/MocA family.</text>
</comment>
<dbReference type="RefSeq" id="WP_091872800.1">
    <property type="nucleotide sequence ID" value="NZ_FNAO01000009.1"/>
</dbReference>
<dbReference type="Pfam" id="PF22725">
    <property type="entry name" value="GFO_IDH_MocA_C3"/>
    <property type="match status" value="1"/>
</dbReference>
<dbReference type="GO" id="GO:0000166">
    <property type="term" value="F:nucleotide binding"/>
    <property type="evidence" value="ECO:0007669"/>
    <property type="project" value="InterPro"/>
</dbReference>
<dbReference type="Gene3D" id="3.30.360.10">
    <property type="entry name" value="Dihydrodipicolinate Reductase, domain 2"/>
    <property type="match status" value="1"/>
</dbReference>
<sequence>MDKKIQWGILGTADIAVEQVIPALLKSHYCSVTAIASRNKDRAEKAANQFNIPRYYGSYQDLLEDAEIQVVYIPLPNHLHVEWAIKALRAGKNVLIEKPIALNSIEAQKLVDESKKHPRLKVMEAFMYRFHPQWLKAKQLVDAGKIGELKTIQSSFSFFEDDPQSIVNSKPFGGGSLMDIGCYPISISRYLFGEEPKNVLANIEYHPEFKVDILASGILEFEKGQSSFFCATQLADNQQAQIFGTKGSLIFEIPFNPPKDRPTKIWLVKQDKRTLIDFEVCDQYALQADAFALSILGNNKAPIGLDDAVNNMIVIEKLKESHRLGKRVSVA</sequence>
<proteinExistence type="inferred from homology"/>
<evidence type="ECO:0000259" key="3">
    <source>
        <dbReference type="Pfam" id="PF01408"/>
    </source>
</evidence>
<keyword evidence="6" id="KW-1185">Reference proteome</keyword>
<keyword evidence="2" id="KW-0560">Oxidoreductase</keyword>
<dbReference type="GO" id="GO:0016491">
    <property type="term" value="F:oxidoreductase activity"/>
    <property type="evidence" value="ECO:0007669"/>
    <property type="project" value="UniProtKB-KW"/>
</dbReference>
<dbReference type="InterPro" id="IPR050984">
    <property type="entry name" value="Gfo/Idh/MocA_domain"/>
</dbReference>
<dbReference type="PANTHER" id="PTHR22604">
    <property type="entry name" value="OXIDOREDUCTASES"/>
    <property type="match status" value="1"/>
</dbReference>
<name>A0A1G7HEI5_9FLAO</name>
<evidence type="ECO:0000313" key="6">
    <source>
        <dbReference type="Proteomes" id="UP000199109"/>
    </source>
</evidence>
<evidence type="ECO:0000259" key="4">
    <source>
        <dbReference type="Pfam" id="PF22725"/>
    </source>
</evidence>
<reference evidence="5 6" key="1">
    <citation type="submission" date="2016-10" db="EMBL/GenBank/DDBJ databases">
        <authorList>
            <person name="de Groot N.N."/>
        </authorList>
    </citation>
    <scope>NUCLEOTIDE SEQUENCE [LARGE SCALE GENOMIC DNA]</scope>
    <source>
        <strain evidence="5 6">DSM 23421</strain>
    </source>
</reference>
<evidence type="ECO:0000256" key="1">
    <source>
        <dbReference type="ARBA" id="ARBA00010928"/>
    </source>
</evidence>
<dbReference type="InterPro" id="IPR000683">
    <property type="entry name" value="Gfo/Idh/MocA-like_OxRdtase_N"/>
</dbReference>
<dbReference type="InterPro" id="IPR036291">
    <property type="entry name" value="NAD(P)-bd_dom_sf"/>
</dbReference>